<protein>
    <submittedName>
        <fullName evidence="1">Uncharacterized protein</fullName>
    </submittedName>
</protein>
<gene>
    <name evidence="1" type="ORF">BaRGS_00016411</name>
</gene>
<dbReference type="AlphaFoldDB" id="A0ABD0KYM3"/>
<evidence type="ECO:0000313" key="1">
    <source>
        <dbReference type="EMBL" id="KAK7492314.1"/>
    </source>
</evidence>
<comment type="caution">
    <text evidence="1">The sequence shown here is derived from an EMBL/GenBank/DDBJ whole genome shotgun (WGS) entry which is preliminary data.</text>
</comment>
<name>A0ABD0KYM3_9CAEN</name>
<keyword evidence="2" id="KW-1185">Reference proteome</keyword>
<sequence>MGAIVTELSPIHFKYSTLKHILVYTLLARLFQRRTHYACLIVPTGSLFLSVFGSPNAALSHCTTVGGGCDSVPDKAIPSNGRDSMKTAVSCAGCLSSEARCRIH</sequence>
<accession>A0ABD0KYM3</accession>
<organism evidence="1 2">
    <name type="scientific">Batillaria attramentaria</name>
    <dbReference type="NCBI Taxonomy" id="370345"/>
    <lineage>
        <taxon>Eukaryota</taxon>
        <taxon>Metazoa</taxon>
        <taxon>Spiralia</taxon>
        <taxon>Lophotrochozoa</taxon>
        <taxon>Mollusca</taxon>
        <taxon>Gastropoda</taxon>
        <taxon>Caenogastropoda</taxon>
        <taxon>Sorbeoconcha</taxon>
        <taxon>Cerithioidea</taxon>
        <taxon>Batillariidae</taxon>
        <taxon>Batillaria</taxon>
    </lineage>
</organism>
<evidence type="ECO:0000313" key="2">
    <source>
        <dbReference type="Proteomes" id="UP001519460"/>
    </source>
</evidence>
<proteinExistence type="predicted"/>
<dbReference type="Proteomes" id="UP001519460">
    <property type="component" value="Unassembled WGS sequence"/>
</dbReference>
<reference evidence="1 2" key="1">
    <citation type="journal article" date="2023" name="Sci. Data">
        <title>Genome assembly of the Korean intertidal mud-creeper Batillaria attramentaria.</title>
        <authorList>
            <person name="Patra A.K."/>
            <person name="Ho P.T."/>
            <person name="Jun S."/>
            <person name="Lee S.J."/>
            <person name="Kim Y."/>
            <person name="Won Y.J."/>
        </authorList>
    </citation>
    <scope>NUCLEOTIDE SEQUENCE [LARGE SCALE GENOMIC DNA]</scope>
    <source>
        <strain evidence="1">Wonlab-2016</strain>
    </source>
</reference>
<dbReference type="EMBL" id="JACVVK020000104">
    <property type="protein sequence ID" value="KAK7492314.1"/>
    <property type="molecule type" value="Genomic_DNA"/>
</dbReference>